<feature type="compositionally biased region" description="Low complexity" evidence="4">
    <location>
        <begin position="197"/>
        <end position="208"/>
    </location>
</feature>
<comment type="caution">
    <text evidence="6">The sequence shown here is derived from an EMBL/GenBank/DDBJ whole genome shotgun (WGS) entry which is preliminary data.</text>
</comment>
<organism evidence="6 7">
    <name type="scientific">Gossypium stocksii</name>
    <dbReference type="NCBI Taxonomy" id="47602"/>
    <lineage>
        <taxon>Eukaryota</taxon>
        <taxon>Viridiplantae</taxon>
        <taxon>Streptophyta</taxon>
        <taxon>Embryophyta</taxon>
        <taxon>Tracheophyta</taxon>
        <taxon>Spermatophyta</taxon>
        <taxon>Magnoliopsida</taxon>
        <taxon>eudicotyledons</taxon>
        <taxon>Gunneridae</taxon>
        <taxon>Pentapetalae</taxon>
        <taxon>rosids</taxon>
        <taxon>malvids</taxon>
        <taxon>Malvales</taxon>
        <taxon>Malvaceae</taxon>
        <taxon>Malvoideae</taxon>
        <taxon>Gossypium</taxon>
    </lineage>
</organism>
<keyword evidence="3" id="KW-0378">Hydrolase</keyword>
<dbReference type="EMBL" id="JAIQCV010000013">
    <property type="protein sequence ID" value="KAH1033205.1"/>
    <property type="molecule type" value="Genomic_DNA"/>
</dbReference>
<evidence type="ECO:0000259" key="5">
    <source>
        <dbReference type="PROSITE" id="PS51858"/>
    </source>
</evidence>
<accession>A0A9D3UB94</accession>
<dbReference type="PANTHER" id="PTHR12378">
    <property type="entry name" value="DESUMOYLATING ISOPEPTIDASE"/>
    <property type="match status" value="1"/>
</dbReference>
<dbReference type="InterPro" id="IPR042266">
    <property type="entry name" value="PPPDE_sf"/>
</dbReference>
<dbReference type="GO" id="GO:0101005">
    <property type="term" value="F:deubiquitinase activity"/>
    <property type="evidence" value="ECO:0007669"/>
    <property type="project" value="TreeGrafter"/>
</dbReference>
<reference evidence="6 7" key="1">
    <citation type="journal article" date="2021" name="Plant Biotechnol. J.">
        <title>Multi-omics assisted identification of the key and species-specific regulatory components of drought-tolerant mechanisms in Gossypium stocksii.</title>
        <authorList>
            <person name="Yu D."/>
            <person name="Ke L."/>
            <person name="Zhang D."/>
            <person name="Wu Y."/>
            <person name="Sun Y."/>
            <person name="Mei J."/>
            <person name="Sun J."/>
            <person name="Sun Y."/>
        </authorList>
    </citation>
    <scope>NUCLEOTIDE SEQUENCE [LARGE SCALE GENOMIC DNA]</scope>
    <source>
        <strain evidence="7">cv. E1</strain>
        <tissue evidence="6">Leaf</tissue>
    </source>
</reference>
<dbReference type="GO" id="GO:0006508">
    <property type="term" value="P:proteolysis"/>
    <property type="evidence" value="ECO:0007669"/>
    <property type="project" value="UniProtKB-KW"/>
</dbReference>
<dbReference type="Proteomes" id="UP000828251">
    <property type="component" value="Unassembled WGS sequence"/>
</dbReference>
<sequence length="236" mass="26377">MLCRMVLMPRKKKVGSVPVYLNVYDLTPINGYAYWFGLGIYHSGVQVHGVEYGFGAHEHSTTGIFEVEPKQCPGFTFRKSILIGRTDLGPKDVRAFMEKLAKEYSGNSYHLITKNCNHFCNDVCIQLVGKPIPRWVNRLARLGFLCNCVLPAGLNETKVRQVRSESTGQEVQKKKLRSHSNRYIPSSTNPLPPSLTCPPDSTTTTTTTGRQKRRLRSSSQSSLIHTSSTSSLSLKV</sequence>
<dbReference type="Gene3D" id="3.90.1720.30">
    <property type="entry name" value="PPPDE domains"/>
    <property type="match status" value="1"/>
</dbReference>
<evidence type="ECO:0000256" key="4">
    <source>
        <dbReference type="SAM" id="MobiDB-lite"/>
    </source>
</evidence>
<gene>
    <name evidence="6" type="ORF">J1N35_045379</name>
</gene>
<dbReference type="InterPro" id="IPR008580">
    <property type="entry name" value="PPPDE_dom"/>
</dbReference>
<dbReference type="PANTHER" id="PTHR12378:SF17">
    <property type="entry name" value="OS06G0182100 PROTEIN"/>
    <property type="match status" value="1"/>
</dbReference>
<keyword evidence="2" id="KW-0645">Protease</keyword>
<evidence type="ECO:0000313" key="7">
    <source>
        <dbReference type="Proteomes" id="UP000828251"/>
    </source>
</evidence>
<keyword evidence="7" id="KW-1185">Reference proteome</keyword>
<evidence type="ECO:0000256" key="1">
    <source>
        <dbReference type="ARBA" id="ARBA00008140"/>
    </source>
</evidence>
<dbReference type="OrthoDB" id="412286at2759"/>
<dbReference type="PROSITE" id="PS51858">
    <property type="entry name" value="PPPDE"/>
    <property type="match status" value="1"/>
</dbReference>
<dbReference type="GO" id="GO:0016579">
    <property type="term" value="P:protein deubiquitination"/>
    <property type="evidence" value="ECO:0007669"/>
    <property type="project" value="TreeGrafter"/>
</dbReference>
<proteinExistence type="inferred from homology"/>
<dbReference type="AlphaFoldDB" id="A0A9D3UB94"/>
<evidence type="ECO:0000256" key="2">
    <source>
        <dbReference type="ARBA" id="ARBA00022670"/>
    </source>
</evidence>
<evidence type="ECO:0000313" key="6">
    <source>
        <dbReference type="EMBL" id="KAH1033205.1"/>
    </source>
</evidence>
<protein>
    <recommendedName>
        <fullName evidence="5">PPPDE domain-containing protein</fullName>
    </recommendedName>
</protein>
<evidence type="ECO:0000256" key="3">
    <source>
        <dbReference type="ARBA" id="ARBA00022801"/>
    </source>
</evidence>
<feature type="domain" description="PPPDE" evidence="5">
    <location>
        <begin position="17"/>
        <end position="154"/>
    </location>
</feature>
<feature type="compositionally biased region" description="Low complexity" evidence="4">
    <location>
        <begin position="217"/>
        <end position="236"/>
    </location>
</feature>
<feature type="region of interest" description="Disordered" evidence="4">
    <location>
        <begin position="161"/>
        <end position="236"/>
    </location>
</feature>
<comment type="similarity">
    <text evidence="1">Belongs to the DeSI family.</text>
</comment>
<name>A0A9D3UB94_9ROSI</name>
<dbReference type="SMART" id="SM01179">
    <property type="entry name" value="DUF862"/>
    <property type="match status" value="1"/>
</dbReference>
<dbReference type="Pfam" id="PF05903">
    <property type="entry name" value="Peptidase_C97"/>
    <property type="match status" value="1"/>
</dbReference>